<evidence type="ECO:0000256" key="2">
    <source>
        <dbReference type="ARBA" id="ARBA00022840"/>
    </source>
</evidence>
<reference evidence="4 5" key="1">
    <citation type="submission" date="2016-10" db="EMBL/GenBank/DDBJ databases">
        <authorList>
            <person name="de Groot N.N."/>
        </authorList>
    </citation>
    <scope>NUCLEOTIDE SEQUENCE [LARGE SCALE GENOMIC DNA]</scope>
    <source>
        <strain evidence="4 5">SP2</strain>
    </source>
</reference>
<evidence type="ECO:0000259" key="3">
    <source>
        <dbReference type="Pfam" id="PF00501"/>
    </source>
</evidence>
<dbReference type="InterPro" id="IPR000873">
    <property type="entry name" value="AMP-dep_synth/lig_dom"/>
</dbReference>
<gene>
    <name evidence="4" type="ORF">SAMN05443661_105112</name>
</gene>
<dbReference type="Gene3D" id="3.40.50.12780">
    <property type="entry name" value="N-terminal domain of ligase-like"/>
    <property type="match status" value="1"/>
</dbReference>
<name>A0A1I3L0E4_9EURY</name>
<dbReference type="SUPFAM" id="SSF56801">
    <property type="entry name" value="Acetyl-CoA synthetase-like"/>
    <property type="match status" value="1"/>
</dbReference>
<dbReference type="OMA" id="KCPIVEH"/>
<dbReference type="Pfam" id="PF23562">
    <property type="entry name" value="AMP-binding_C_3"/>
    <property type="match status" value="1"/>
</dbReference>
<dbReference type="GO" id="GO:0016020">
    <property type="term" value="C:membrane"/>
    <property type="evidence" value="ECO:0007669"/>
    <property type="project" value="TreeGrafter"/>
</dbReference>
<keyword evidence="2" id="KW-0067">ATP-binding</keyword>
<sequence length="660" mass="72969">MVRETMGWKDAEREFESDVLATETLGRMFEKTVIRNADAVAQQYQGHVYDRSLADVAFPAASDGKYASLTYAKMGAVVRALAAGFRELGVETGNRVGIFAQTRLEWAQTDFALLSAGAVVTTVYKGSSPEKVQYLLDDPGADGVVVENEELLERVLEVEDDLDLEFLVSMDELEGYDDRDDVYTLADVYGIGDEAFESDAYQRWLDEPDVDDLASIIYTSGTTGQPKGVKLTHRNFRANVNQVYRRVGPRPDKDEETASIDGDSKMVSYLPLAHVFERTAGHFLPFAAGATVAYAESSETLKEDFGTVQPTGATSVPRVYEKIYDAIREQATESAVKERIFNWATAVGRKYQRADDPGPILEAELSIADKLVFSQVKEALGGNIELLVSGGGTLSSDLCTLYHGMGLPIYEGYGLTETAPVVTTNPPEEPKIGTVGPPVVDCEVTVDDSVVPDGETANTEGETGELLVKGPNVAEGYWEKPEATDRAFEDGWFRTGDIVTIRPDDYIEFHERRKQLLVLSTGKNVAPAPIEDAFAARELVEQCLVVGDGEKFVGALIVPNVDALRRRAEDEGIDLPDSAQEICDHAWVRERVDSEVEAVNERFESHETIKEYRLIPIEFTDENDLLTPTMKKKRRAILDEFEAELESIYAENQLEQTRTA</sequence>
<dbReference type="Pfam" id="PF00501">
    <property type="entry name" value="AMP-binding"/>
    <property type="match status" value="1"/>
</dbReference>
<dbReference type="CDD" id="cd05907">
    <property type="entry name" value="VL_LC_FACS_like"/>
    <property type="match status" value="1"/>
</dbReference>
<evidence type="ECO:0000256" key="1">
    <source>
        <dbReference type="ARBA" id="ARBA00022741"/>
    </source>
</evidence>
<evidence type="ECO:0000313" key="5">
    <source>
        <dbReference type="Proteomes" id="UP000182829"/>
    </source>
</evidence>
<dbReference type="Proteomes" id="UP000182829">
    <property type="component" value="Unassembled WGS sequence"/>
</dbReference>
<dbReference type="AlphaFoldDB" id="A0A1I3L0E4"/>
<dbReference type="InterPro" id="IPR020845">
    <property type="entry name" value="AMP-binding_CS"/>
</dbReference>
<dbReference type="PANTHER" id="PTHR43272:SF33">
    <property type="entry name" value="AMP-BINDING DOMAIN-CONTAINING PROTEIN-RELATED"/>
    <property type="match status" value="1"/>
</dbReference>
<dbReference type="GO" id="GO:0004467">
    <property type="term" value="F:long-chain fatty acid-CoA ligase activity"/>
    <property type="evidence" value="ECO:0007669"/>
    <property type="project" value="TreeGrafter"/>
</dbReference>
<keyword evidence="1" id="KW-0547">Nucleotide-binding</keyword>
<feature type="domain" description="AMP-dependent synthetase/ligase" evidence="3">
    <location>
        <begin position="59"/>
        <end position="478"/>
    </location>
</feature>
<protein>
    <submittedName>
        <fullName evidence="4">Long-chain acyl-CoA synthetase</fullName>
    </submittedName>
</protein>
<organism evidence="4 5">
    <name type="scientific">Natronobacterium gregoryi</name>
    <dbReference type="NCBI Taxonomy" id="44930"/>
    <lineage>
        <taxon>Archaea</taxon>
        <taxon>Methanobacteriati</taxon>
        <taxon>Methanobacteriota</taxon>
        <taxon>Stenosarchaea group</taxon>
        <taxon>Halobacteria</taxon>
        <taxon>Halobacteriales</taxon>
        <taxon>Natrialbaceae</taxon>
        <taxon>Natronobacterium</taxon>
    </lineage>
</organism>
<dbReference type="PROSITE" id="PS00455">
    <property type="entry name" value="AMP_BINDING"/>
    <property type="match status" value="1"/>
</dbReference>
<dbReference type="EMBL" id="FORO01000005">
    <property type="protein sequence ID" value="SFI78219.1"/>
    <property type="molecule type" value="Genomic_DNA"/>
</dbReference>
<dbReference type="PANTHER" id="PTHR43272">
    <property type="entry name" value="LONG-CHAIN-FATTY-ACID--COA LIGASE"/>
    <property type="match status" value="1"/>
</dbReference>
<accession>A0A1I3L0E4</accession>
<evidence type="ECO:0000313" key="4">
    <source>
        <dbReference type="EMBL" id="SFI78219.1"/>
    </source>
</evidence>
<dbReference type="GO" id="GO:0005524">
    <property type="term" value="F:ATP binding"/>
    <property type="evidence" value="ECO:0007669"/>
    <property type="project" value="UniProtKB-KW"/>
</dbReference>
<proteinExistence type="predicted"/>
<dbReference type="InterPro" id="IPR042099">
    <property type="entry name" value="ANL_N_sf"/>
</dbReference>